<dbReference type="EMBL" id="JAAFGS010000006">
    <property type="protein sequence ID" value="NGZ76960.1"/>
    <property type="molecule type" value="Genomic_DNA"/>
</dbReference>
<name>A0ABX0F993_9BACL</name>
<protein>
    <submittedName>
        <fullName evidence="1">Uncharacterized protein</fullName>
    </submittedName>
</protein>
<sequence length="130" mass="14596">MNIRWKEEAAPDPRFYDGISLGEYRLLSQRWEELLELTLRQLEGYVNDDELCFGEEGMFPVRARLSGRAYVGAVSYSRNAGPVGFGIAIEARLTEGAGDGEQDYLGLEVSWFARDADAEFECWGIDSSSI</sequence>
<organism evidence="1 2">
    <name type="scientific">Saccharibacillus alkalitolerans</name>
    <dbReference type="NCBI Taxonomy" id="2705290"/>
    <lineage>
        <taxon>Bacteria</taxon>
        <taxon>Bacillati</taxon>
        <taxon>Bacillota</taxon>
        <taxon>Bacilli</taxon>
        <taxon>Bacillales</taxon>
        <taxon>Paenibacillaceae</taxon>
        <taxon>Saccharibacillus</taxon>
    </lineage>
</organism>
<dbReference type="Proteomes" id="UP000800303">
    <property type="component" value="Unassembled WGS sequence"/>
</dbReference>
<comment type="caution">
    <text evidence="1">The sequence shown here is derived from an EMBL/GenBank/DDBJ whole genome shotgun (WGS) entry which is preliminary data.</text>
</comment>
<evidence type="ECO:0000313" key="1">
    <source>
        <dbReference type="EMBL" id="NGZ76960.1"/>
    </source>
</evidence>
<reference evidence="1 2" key="1">
    <citation type="submission" date="2020-01" db="EMBL/GenBank/DDBJ databases">
        <title>Polyphasic characterisation and genomic insights into a novel alkali tolerant bacterium VR-M41.</title>
        <authorList>
            <person name="Vemuluri V.R."/>
        </authorList>
    </citation>
    <scope>NUCLEOTIDE SEQUENCE [LARGE SCALE GENOMIC DNA]</scope>
    <source>
        <strain evidence="1 2">VR-M41</strain>
    </source>
</reference>
<evidence type="ECO:0000313" key="2">
    <source>
        <dbReference type="Proteomes" id="UP000800303"/>
    </source>
</evidence>
<keyword evidence="2" id="KW-1185">Reference proteome</keyword>
<proteinExistence type="predicted"/>
<gene>
    <name evidence="1" type="ORF">GYN08_16760</name>
</gene>
<dbReference type="RefSeq" id="WP_166276440.1">
    <property type="nucleotide sequence ID" value="NZ_JAAFGS010000006.1"/>
</dbReference>
<accession>A0ABX0F993</accession>